<feature type="signal peptide" evidence="1">
    <location>
        <begin position="1"/>
        <end position="23"/>
    </location>
</feature>
<evidence type="ECO:0000256" key="1">
    <source>
        <dbReference type="SAM" id="SignalP"/>
    </source>
</evidence>
<keyword evidence="1" id="KW-0732">Signal</keyword>
<accession>A0A2H0TDE6</accession>
<proteinExistence type="predicted"/>
<dbReference type="AlphaFoldDB" id="A0A2H0TDE6"/>
<dbReference type="EMBL" id="PFCO01000005">
    <property type="protein sequence ID" value="PIR69588.1"/>
    <property type="molecule type" value="Genomic_DNA"/>
</dbReference>
<feature type="chain" id="PRO_5013957298" description="Ig-like domain-containing protein" evidence="1">
    <location>
        <begin position="24"/>
        <end position="324"/>
    </location>
</feature>
<comment type="caution">
    <text evidence="2">The sequence shown here is derived from an EMBL/GenBank/DDBJ whole genome shotgun (WGS) entry which is preliminary data.</text>
</comment>
<protein>
    <recommendedName>
        <fullName evidence="4">Ig-like domain-containing protein</fullName>
    </recommendedName>
</protein>
<organism evidence="2 3">
    <name type="scientific">Candidatus Niyogibacteria bacterium CG10_big_fil_rev_8_21_14_0_10_46_36</name>
    <dbReference type="NCBI Taxonomy" id="1974726"/>
    <lineage>
        <taxon>Bacteria</taxon>
        <taxon>Candidatus Niyogiibacteriota</taxon>
    </lineage>
</organism>
<sequence length="324" mass="35538">MSIKKTFPILCAALFLLYTAAAAQTTKEGTATIILNPLSPGPDEEVTAELRGFSFDINASFITWTRNGSISLSGTGSKSFKFRTGAIGKKEVISATARTIDGKEITATTEFLLGDVDLLWKADTTIPPEYKGKALPSPFSSIAVVAIPHFSSGGFTSSVSDLEFEWLLDGKRDESASGTGKNTYRFTAGASPTNQEITAKVKNNEKDISFEKSVFIPVHQPEVFLYEERPLEGPFMNVALSQKTLHSSEIKAFRAVPYFFPEEDTQSLSYTWSQNGEEKKTSPVHIFQFSSEKSGRQTITLEVLIQNTKHTIQKALAKIAINVQ</sequence>
<evidence type="ECO:0008006" key="4">
    <source>
        <dbReference type="Google" id="ProtNLM"/>
    </source>
</evidence>
<name>A0A2H0TDE6_9BACT</name>
<reference evidence="3" key="1">
    <citation type="submission" date="2017-09" db="EMBL/GenBank/DDBJ databases">
        <title>Depth-based differentiation of microbial function through sediment-hosted aquifers and enrichment of novel symbionts in the deep terrestrial subsurface.</title>
        <authorList>
            <person name="Probst A.J."/>
            <person name="Ladd B."/>
            <person name="Jarett J.K."/>
            <person name="Geller-Mcgrath D.E."/>
            <person name="Sieber C.M.K."/>
            <person name="Emerson J.B."/>
            <person name="Anantharaman K."/>
            <person name="Thomas B.C."/>
            <person name="Malmstrom R."/>
            <person name="Stieglmeier M."/>
            <person name="Klingl A."/>
            <person name="Woyke T."/>
            <person name="Ryan C.M."/>
            <person name="Banfield J.F."/>
        </authorList>
    </citation>
    <scope>NUCLEOTIDE SEQUENCE [LARGE SCALE GENOMIC DNA]</scope>
</reference>
<dbReference type="Proteomes" id="UP000231503">
    <property type="component" value="Unassembled WGS sequence"/>
</dbReference>
<evidence type="ECO:0000313" key="2">
    <source>
        <dbReference type="EMBL" id="PIR69588.1"/>
    </source>
</evidence>
<evidence type="ECO:0000313" key="3">
    <source>
        <dbReference type="Proteomes" id="UP000231503"/>
    </source>
</evidence>
<gene>
    <name evidence="2" type="ORF">COU47_02425</name>
</gene>